<organism evidence="2 3">
    <name type="scientific">Streptomyces termitum</name>
    <dbReference type="NCBI Taxonomy" id="67368"/>
    <lineage>
        <taxon>Bacteria</taxon>
        <taxon>Bacillati</taxon>
        <taxon>Actinomycetota</taxon>
        <taxon>Actinomycetes</taxon>
        <taxon>Kitasatosporales</taxon>
        <taxon>Streptomycetaceae</taxon>
        <taxon>Streptomyces</taxon>
    </lineage>
</organism>
<proteinExistence type="predicted"/>
<dbReference type="RefSeq" id="WP_189975391.1">
    <property type="nucleotide sequence ID" value="NZ_BMUL01000002.1"/>
</dbReference>
<gene>
    <name evidence="2" type="ORF">GCM10010305_11340</name>
</gene>
<name>A0A918STQ7_9ACTN</name>
<evidence type="ECO:0000313" key="2">
    <source>
        <dbReference type="EMBL" id="GHA70639.1"/>
    </source>
</evidence>
<dbReference type="Proteomes" id="UP000644020">
    <property type="component" value="Unassembled WGS sequence"/>
</dbReference>
<feature type="coiled-coil region" evidence="1">
    <location>
        <begin position="238"/>
        <end position="276"/>
    </location>
</feature>
<dbReference type="EMBL" id="BMUL01000002">
    <property type="protein sequence ID" value="GHA70639.1"/>
    <property type="molecule type" value="Genomic_DNA"/>
</dbReference>
<reference evidence="2" key="2">
    <citation type="submission" date="2020-09" db="EMBL/GenBank/DDBJ databases">
        <authorList>
            <person name="Sun Q."/>
            <person name="Ohkuma M."/>
        </authorList>
    </citation>
    <scope>NUCLEOTIDE SEQUENCE</scope>
    <source>
        <strain evidence="2">JCM 4518</strain>
    </source>
</reference>
<keyword evidence="3" id="KW-1185">Reference proteome</keyword>
<dbReference type="AlphaFoldDB" id="A0A918STQ7"/>
<evidence type="ECO:0000256" key="1">
    <source>
        <dbReference type="SAM" id="Coils"/>
    </source>
</evidence>
<reference evidence="2" key="1">
    <citation type="journal article" date="2014" name="Int. J. Syst. Evol. Microbiol.">
        <title>Complete genome sequence of Corynebacterium casei LMG S-19264T (=DSM 44701T), isolated from a smear-ripened cheese.</title>
        <authorList>
            <consortium name="US DOE Joint Genome Institute (JGI-PGF)"/>
            <person name="Walter F."/>
            <person name="Albersmeier A."/>
            <person name="Kalinowski J."/>
            <person name="Ruckert C."/>
        </authorList>
    </citation>
    <scope>NUCLEOTIDE SEQUENCE</scope>
    <source>
        <strain evidence="2">JCM 4518</strain>
    </source>
</reference>
<dbReference type="InterPro" id="IPR036086">
    <property type="entry name" value="ParB/Sulfiredoxin_sf"/>
</dbReference>
<sequence>MLAFDLPPKGLENAEFVAQRLSESTEGEGVSETVTVEWNGRPLHVGVIDMPLRDVYYNPATHRIRAQRDHNPELARGLKSDPWSVESQEYLDRLLKGRPASPDETDPDFEALMESLRSVEQQEPGLMTHEGILVNGNTRAAALRQLGRTSIRVGVLPRSFTWDDINAVELTLQLRPDKRRDYSYINRLIAMEEQELMGRADTDIARDFHIQLRTFRQERWILGVIRDMIQRSTTPEGAQLSLADFEGHQENLKELQRNYEKVRASSQEQAERVKENRIAAILLDFAKTKTRFIGEDFQGNYLEESLPSLFEATGSSATSPAAIAIPGLAVTVAPPADPVVRARAVTDQILRARATWSSRSMPDTVREAARHEIIDARKGMRRALDAAERDDRLRKVRQTTAERLDDARAAIDQSVSDLVQALGSNSLDEASFDSALLRVRGSLAKLARQASRGVTTRGEGVSWLIKASED</sequence>
<protein>
    <submittedName>
        <fullName evidence="2">Uncharacterized protein</fullName>
    </submittedName>
</protein>
<comment type="caution">
    <text evidence="2">The sequence shown here is derived from an EMBL/GenBank/DDBJ whole genome shotgun (WGS) entry which is preliminary data.</text>
</comment>
<keyword evidence="1" id="KW-0175">Coiled coil</keyword>
<evidence type="ECO:0000313" key="3">
    <source>
        <dbReference type="Proteomes" id="UP000644020"/>
    </source>
</evidence>
<dbReference type="SUPFAM" id="SSF110849">
    <property type="entry name" value="ParB/Sulfiredoxin"/>
    <property type="match status" value="1"/>
</dbReference>
<accession>A0A918STQ7</accession>